<dbReference type="PANTHER" id="PTHR34582">
    <property type="entry name" value="UPF0702 TRANSMEMBRANE PROTEIN YCAP"/>
    <property type="match status" value="1"/>
</dbReference>
<comment type="similarity">
    <text evidence="2">Belongs to the UPF0702 family.</text>
</comment>
<feature type="region of interest" description="Disordered" evidence="7">
    <location>
        <begin position="186"/>
        <end position="221"/>
    </location>
</feature>
<feature type="transmembrane region" description="Helical" evidence="8">
    <location>
        <begin position="6"/>
        <end position="22"/>
    </location>
</feature>
<dbReference type="EMBL" id="CP071182">
    <property type="protein sequence ID" value="QSO48525.1"/>
    <property type="molecule type" value="Genomic_DNA"/>
</dbReference>
<dbReference type="Pfam" id="PF04239">
    <property type="entry name" value="DUF421"/>
    <property type="match status" value="1"/>
</dbReference>
<dbReference type="InterPro" id="IPR007353">
    <property type="entry name" value="DUF421"/>
</dbReference>
<feature type="compositionally biased region" description="Basic and acidic residues" evidence="7">
    <location>
        <begin position="201"/>
        <end position="221"/>
    </location>
</feature>
<feature type="domain" description="YetF C-terminal" evidence="9">
    <location>
        <begin position="76"/>
        <end position="153"/>
    </location>
</feature>
<name>A0A9X7W1J6_9BACL</name>
<reference evidence="10 11" key="1">
    <citation type="submission" date="2021-02" db="EMBL/GenBank/DDBJ databases">
        <title>Alicyclobacillus curvatus sp. nov. and Alicyclobacillus mengziensis sp. nov., two acidophilic bacteria isolated from acid mine drainage.</title>
        <authorList>
            <person name="Huang Y."/>
        </authorList>
    </citation>
    <scope>NUCLEOTIDE SEQUENCE [LARGE SCALE GENOMIC DNA]</scope>
    <source>
        <strain evidence="10 11">S30H14</strain>
    </source>
</reference>
<gene>
    <name evidence="10" type="ORF">JZ786_05935</name>
</gene>
<evidence type="ECO:0000256" key="8">
    <source>
        <dbReference type="SAM" id="Phobius"/>
    </source>
</evidence>
<comment type="subcellular location">
    <subcellularLocation>
        <location evidence="1">Cell membrane</location>
        <topology evidence="1">Multi-pass membrane protein</topology>
    </subcellularLocation>
</comment>
<evidence type="ECO:0000256" key="6">
    <source>
        <dbReference type="ARBA" id="ARBA00023136"/>
    </source>
</evidence>
<evidence type="ECO:0000256" key="2">
    <source>
        <dbReference type="ARBA" id="ARBA00006448"/>
    </source>
</evidence>
<dbReference type="KEGG" id="afx:JZ786_05935"/>
<keyword evidence="4 8" id="KW-0812">Transmembrane</keyword>
<evidence type="ECO:0000256" key="4">
    <source>
        <dbReference type="ARBA" id="ARBA00022692"/>
    </source>
</evidence>
<evidence type="ECO:0000256" key="5">
    <source>
        <dbReference type="ARBA" id="ARBA00022989"/>
    </source>
</evidence>
<evidence type="ECO:0000313" key="11">
    <source>
        <dbReference type="Proteomes" id="UP000663505"/>
    </source>
</evidence>
<evidence type="ECO:0000256" key="1">
    <source>
        <dbReference type="ARBA" id="ARBA00004651"/>
    </source>
</evidence>
<dbReference type="PANTHER" id="PTHR34582:SF2">
    <property type="entry name" value="UPF0702 TRANSMEMBRANE PROTEIN YDFR"/>
    <property type="match status" value="1"/>
</dbReference>
<dbReference type="RefSeq" id="WP_206657860.1">
    <property type="nucleotide sequence ID" value="NZ_CP071182.1"/>
</dbReference>
<keyword evidence="3" id="KW-1003">Cell membrane</keyword>
<sequence length="221" mass="25013">MNHIWIGCLIVVAGTVLLRFAGRRSVSQMTFGSLMVMLMLGTIFAGPVTQESPLWTLIVVISMIITLVILEWLQLRFRALERFLSGEAVVVIHNGELNVKNLRRLRLTVSKLEMRLRQHGIKHISDVKMASVEVNGELGYELKPQMEPLTVGEFQRMMKTLIPEMMNAAQQTRNAGTQIWKSQNDSLLADSHQSSSANVFDELRPLEATKPEHRIPETTHD</sequence>
<accession>A0A9X7W1J6</accession>
<evidence type="ECO:0000256" key="7">
    <source>
        <dbReference type="SAM" id="MobiDB-lite"/>
    </source>
</evidence>
<dbReference type="InterPro" id="IPR023090">
    <property type="entry name" value="UPF0702_alpha/beta_dom_sf"/>
</dbReference>
<dbReference type="Gene3D" id="3.30.240.20">
    <property type="entry name" value="bsu07140 like domains"/>
    <property type="match status" value="1"/>
</dbReference>
<evidence type="ECO:0000259" key="9">
    <source>
        <dbReference type="Pfam" id="PF04239"/>
    </source>
</evidence>
<organism evidence="10 11">
    <name type="scientific">Alicyclobacillus mengziensis</name>
    <dbReference type="NCBI Taxonomy" id="2931921"/>
    <lineage>
        <taxon>Bacteria</taxon>
        <taxon>Bacillati</taxon>
        <taxon>Bacillota</taxon>
        <taxon>Bacilli</taxon>
        <taxon>Bacillales</taxon>
        <taxon>Alicyclobacillaceae</taxon>
        <taxon>Alicyclobacillus</taxon>
    </lineage>
</organism>
<proteinExistence type="inferred from homology"/>
<feature type="compositionally biased region" description="Polar residues" evidence="7">
    <location>
        <begin position="186"/>
        <end position="198"/>
    </location>
</feature>
<feature type="transmembrane region" description="Helical" evidence="8">
    <location>
        <begin position="54"/>
        <end position="73"/>
    </location>
</feature>
<dbReference type="Proteomes" id="UP000663505">
    <property type="component" value="Chromosome"/>
</dbReference>
<keyword evidence="11" id="KW-1185">Reference proteome</keyword>
<dbReference type="AlphaFoldDB" id="A0A9X7W1J6"/>
<feature type="transmembrane region" description="Helical" evidence="8">
    <location>
        <begin position="29"/>
        <end position="48"/>
    </location>
</feature>
<evidence type="ECO:0000313" key="10">
    <source>
        <dbReference type="EMBL" id="QSO48525.1"/>
    </source>
</evidence>
<keyword evidence="5 8" id="KW-1133">Transmembrane helix</keyword>
<protein>
    <submittedName>
        <fullName evidence="10">DUF421 domain-containing protein</fullName>
    </submittedName>
</protein>
<keyword evidence="6 8" id="KW-0472">Membrane</keyword>
<evidence type="ECO:0000256" key="3">
    <source>
        <dbReference type="ARBA" id="ARBA00022475"/>
    </source>
</evidence>
<dbReference type="GO" id="GO:0005886">
    <property type="term" value="C:plasma membrane"/>
    <property type="evidence" value="ECO:0007669"/>
    <property type="project" value="UniProtKB-SubCell"/>
</dbReference>